<dbReference type="Gene3D" id="3.40.640.10">
    <property type="entry name" value="Type I PLP-dependent aspartate aminotransferase-like (Major domain)"/>
    <property type="match status" value="1"/>
</dbReference>
<dbReference type="PANTHER" id="PTHR11601:SF34">
    <property type="entry name" value="CYSTEINE DESULFURASE"/>
    <property type="match status" value="1"/>
</dbReference>
<dbReference type="GO" id="GO:0051536">
    <property type="term" value="F:iron-sulfur cluster binding"/>
    <property type="evidence" value="ECO:0007669"/>
    <property type="project" value="UniProtKB-KW"/>
</dbReference>
<dbReference type="Proteomes" id="UP000178249">
    <property type="component" value="Unassembled WGS sequence"/>
</dbReference>
<evidence type="ECO:0000313" key="10">
    <source>
        <dbReference type="EMBL" id="OGG44636.1"/>
    </source>
</evidence>
<dbReference type="InterPro" id="IPR000192">
    <property type="entry name" value="Aminotrans_V_dom"/>
</dbReference>
<evidence type="ECO:0000256" key="7">
    <source>
        <dbReference type="ARBA" id="ARBA00023014"/>
    </source>
</evidence>
<dbReference type="SUPFAM" id="SSF53383">
    <property type="entry name" value="PLP-dependent transferases"/>
    <property type="match status" value="1"/>
</dbReference>
<comment type="catalytic activity">
    <reaction evidence="8">
        <text>(sulfur carrier)-H + L-cysteine = (sulfur carrier)-SH + L-alanine</text>
        <dbReference type="Rhea" id="RHEA:43892"/>
        <dbReference type="Rhea" id="RHEA-COMP:14737"/>
        <dbReference type="Rhea" id="RHEA-COMP:14739"/>
        <dbReference type="ChEBI" id="CHEBI:29917"/>
        <dbReference type="ChEBI" id="CHEBI:35235"/>
        <dbReference type="ChEBI" id="CHEBI:57972"/>
        <dbReference type="ChEBI" id="CHEBI:64428"/>
        <dbReference type="EC" id="2.8.1.7"/>
    </reaction>
</comment>
<proteinExistence type="inferred from homology"/>
<evidence type="ECO:0000256" key="3">
    <source>
        <dbReference type="ARBA" id="ARBA00022679"/>
    </source>
</evidence>
<dbReference type="PANTHER" id="PTHR11601">
    <property type="entry name" value="CYSTEINE DESULFURYLASE FAMILY MEMBER"/>
    <property type="match status" value="1"/>
</dbReference>
<keyword evidence="3" id="KW-0808">Transferase</keyword>
<organism evidence="10 11">
    <name type="scientific">Candidatus Kaiserbacteria bacterium RIFCSPHIGHO2_01_FULL_48_10</name>
    <dbReference type="NCBI Taxonomy" id="1798476"/>
    <lineage>
        <taxon>Bacteria</taxon>
        <taxon>Candidatus Kaiseribacteriota</taxon>
    </lineage>
</organism>
<keyword evidence="7" id="KW-0411">Iron-sulfur</keyword>
<dbReference type="InterPro" id="IPR016454">
    <property type="entry name" value="Cysteine_dSase"/>
</dbReference>
<evidence type="ECO:0000256" key="4">
    <source>
        <dbReference type="ARBA" id="ARBA00022723"/>
    </source>
</evidence>
<dbReference type="InterPro" id="IPR015424">
    <property type="entry name" value="PyrdxlP-dep_Trfase"/>
</dbReference>
<dbReference type="Gene3D" id="1.10.260.50">
    <property type="match status" value="1"/>
</dbReference>
<evidence type="ECO:0000256" key="5">
    <source>
        <dbReference type="ARBA" id="ARBA00022898"/>
    </source>
</evidence>
<feature type="domain" description="Aminotransferase class V" evidence="9">
    <location>
        <begin position="7"/>
        <end position="384"/>
    </location>
</feature>
<dbReference type="InterPro" id="IPR015421">
    <property type="entry name" value="PyrdxlP-dep_Trfase_major"/>
</dbReference>
<comment type="caution">
    <text evidence="10">The sequence shown here is derived from an EMBL/GenBank/DDBJ whole genome shotgun (WGS) entry which is preliminary data.</text>
</comment>
<evidence type="ECO:0000259" key="9">
    <source>
        <dbReference type="Pfam" id="PF00266"/>
    </source>
</evidence>
<accession>A0A1F6C653</accession>
<comment type="cofactor">
    <cofactor evidence="1">
        <name>pyridoxal 5'-phosphate</name>
        <dbReference type="ChEBI" id="CHEBI:597326"/>
    </cofactor>
</comment>
<dbReference type="EMBL" id="MFKP01000005">
    <property type="protein sequence ID" value="OGG44636.1"/>
    <property type="molecule type" value="Genomic_DNA"/>
</dbReference>
<keyword evidence="5" id="KW-0663">Pyridoxal phosphate</keyword>
<gene>
    <name evidence="10" type="ORF">A2841_00720</name>
</gene>
<dbReference type="AlphaFoldDB" id="A0A1F6C653"/>
<evidence type="ECO:0000256" key="8">
    <source>
        <dbReference type="ARBA" id="ARBA00050776"/>
    </source>
</evidence>
<name>A0A1F6C653_9BACT</name>
<dbReference type="Gene3D" id="3.90.1150.10">
    <property type="entry name" value="Aspartate Aminotransferase, domain 1"/>
    <property type="match status" value="1"/>
</dbReference>
<evidence type="ECO:0000256" key="6">
    <source>
        <dbReference type="ARBA" id="ARBA00023004"/>
    </source>
</evidence>
<evidence type="ECO:0000256" key="1">
    <source>
        <dbReference type="ARBA" id="ARBA00001933"/>
    </source>
</evidence>
<dbReference type="InterPro" id="IPR015422">
    <property type="entry name" value="PyrdxlP-dep_Trfase_small"/>
</dbReference>
<dbReference type="GO" id="GO:0046872">
    <property type="term" value="F:metal ion binding"/>
    <property type="evidence" value="ECO:0007669"/>
    <property type="project" value="UniProtKB-KW"/>
</dbReference>
<evidence type="ECO:0000313" key="11">
    <source>
        <dbReference type="Proteomes" id="UP000178249"/>
    </source>
</evidence>
<evidence type="ECO:0000256" key="2">
    <source>
        <dbReference type="ARBA" id="ARBA00006490"/>
    </source>
</evidence>
<sequence>MFGRKRIYMDYAAATPVHPKVARTISRAIEHTFGNPSAPPAEGRAARAVLDDARTKMARSLSVKAEELVFTSGGTEANNIAILGVLRALSERGAEMKELHLITSAIEHSSVLETVALLEKDGVQATYLEPDSEGRIQSQAVLAALRPETALITLAHVNSETGVIQPLSDLTHTINRMGNQSLLTRFAPEARFPVIHTDCAQSPLYLDASPHTLGVTLASYDAQKILGPKGVGVLYRDFSVPLVAVTGGGSQERNIRPGTENVPAIAGAGVAFELAKEGRVHREEEVRKIRDSLIELVQKKIPEAELIGSHKHRIANNALFTIPGVDGDYLTVLMDAEGIAVTPRSACLGSGGAISDVVLAITHDEAKARGTIRFSLGPSTSMQDCRTAVDALLTCLPIARSYNKNLC</sequence>
<reference evidence="10 11" key="1">
    <citation type="journal article" date="2016" name="Nat. Commun.">
        <title>Thousands of microbial genomes shed light on interconnected biogeochemical processes in an aquifer system.</title>
        <authorList>
            <person name="Anantharaman K."/>
            <person name="Brown C.T."/>
            <person name="Hug L.A."/>
            <person name="Sharon I."/>
            <person name="Castelle C.J."/>
            <person name="Probst A.J."/>
            <person name="Thomas B.C."/>
            <person name="Singh A."/>
            <person name="Wilkins M.J."/>
            <person name="Karaoz U."/>
            <person name="Brodie E.L."/>
            <person name="Williams K.H."/>
            <person name="Hubbard S.S."/>
            <person name="Banfield J.F."/>
        </authorList>
    </citation>
    <scope>NUCLEOTIDE SEQUENCE [LARGE SCALE GENOMIC DNA]</scope>
</reference>
<dbReference type="Pfam" id="PF00266">
    <property type="entry name" value="Aminotran_5"/>
    <property type="match status" value="1"/>
</dbReference>
<protein>
    <recommendedName>
        <fullName evidence="9">Aminotransferase class V domain-containing protein</fullName>
    </recommendedName>
</protein>
<dbReference type="GO" id="GO:0031071">
    <property type="term" value="F:cysteine desulfurase activity"/>
    <property type="evidence" value="ECO:0007669"/>
    <property type="project" value="UniProtKB-EC"/>
</dbReference>
<dbReference type="PIRSF" id="PIRSF005572">
    <property type="entry name" value="NifS"/>
    <property type="match status" value="1"/>
</dbReference>
<keyword evidence="6" id="KW-0408">Iron</keyword>
<keyword evidence="4" id="KW-0479">Metal-binding</keyword>
<comment type="similarity">
    <text evidence="2">Belongs to the class-V pyridoxal-phosphate-dependent aminotransferase family. NifS/IscS subfamily.</text>
</comment>